<organism evidence="4 5">
    <name type="scientific">Clostridium facile</name>
    <dbReference type="NCBI Taxonomy" id="2763035"/>
    <lineage>
        <taxon>Bacteria</taxon>
        <taxon>Bacillati</taxon>
        <taxon>Bacillota</taxon>
        <taxon>Clostridia</taxon>
        <taxon>Eubacteriales</taxon>
        <taxon>Clostridiaceae</taxon>
        <taxon>Clostridium</taxon>
    </lineage>
</organism>
<dbReference type="InterPro" id="IPR003477">
    <property type="entry name" value="PemK-like"/>
</dbReference>
<keyword evidence="3" id="KW-0255">Endonuclease</keyword>
<dbReference type="PANTHER" id="PTHR33988:SF2">
    <property type="entry name" value="ENDORIBONUCLEASE MAZF"/>
    <property type="match status" value="1"/>
</dbReference>
<evidence type="ECO:0000313" key="5">
    <source>
        <dbReference type="Proteomes" id="UP000649151"/>
    </source>
</evidence>
<dbReference type="InterPro" id="IPR011067">
    <property type="entry name" value="Plasmid_toxin/cell-grow_inhib"/>
</dbReference>
<evidence type="ECO:0000256" key="2">
    <source>
        <dbReference type="ARBA" id="ARBA00022649"/>
    </source>
</evidence>
<reference evidence="4 5" key="1">
    <citation type="submission" date="2020-08" db="EMBL/GenBank/DDBJ databases">
        <title>Genome public.</title>
        <authorList>
            <person name="Liu C."/>
            <person name="Sun Q."/>
        </authorList>
    </citation>
    <scope>NUCLEOTIDE SEQUENCE [LARGE SCALE GENOMIC DNA]</scope>
    <source>
        <strain evidence="4 5">NSJ-27</strain>
    </source>
</reference>
<gene>
    <name evidence="4" type="ORF">H8Z77_03445</name>
</gene>
<evidence type="ECO:0000256" key="3">
    <source>
        <dbReference type="PIRNR" id="PIRNR033490"/>
    </source>
</evidence>
<accession>A0ABR7IPT8</accession>
<comment type="similarity">
    <text evidence="1 3">Belongs to the PemK/MazF family.</text>
</comment>
<comment type="caution">
    <text evidence="4">The sequence shown here is derived from an EMBL/GenBank/DDBJ whole genome shotgun (WGS) entry which is preliminary data.</text>
</comment>
<keyword evidence="3" id="KW-0378">Hydrolase</keyword>
<dbReference type="SUPFAM" id="SSF50118">
    <property type="entry name" value="Cell growth inhibitor/plasmid maintenance toxic component"/>
    <property type="match status" value="1"/>
</dbReference>
<keyword evidence="2" id="KW-1277">Toxin-antitoxin system</keyword>
<evidence type="ECO:0000256" key="1">
    <source>
        <dbReference type="ARBA" id="ARBA00007521"/>
    </source>
</evidence>
<dbReference type="EC" id="3.1.-.-" evidence="3"/>
<protein>
    <recommendedName>
        <fullName evidence="3">mRNA interferase</fullName>
        <ecNumber evidence="3">3.1.-.-</ecNumber>
    </recommendedName>
</protein>
<keyword evidence="3" id="KW-0540">Nuclease</keyword>
<dbReference type="RefSeq" id="WP_069988771.1">
    <property type="nucleotide sequence ID" value="NZ_JACOQK010000001.1"/>
</dbReference>
<dbReference type="EMBL" id="JACOQK010000001">
    <property type="protein sequence ID" value="MBC5787079.1"/>
    <property type="molecule type" value="Genomic_DNA"/>
</dbReference>
<comment type="function">
    <text evidence="3">Toxic component of a type II toxin-antitoxin (TA) system.</text>
</comment>
<dbReference type="PANTHER" id="PTHR33988">
    <property type="entry name" value="ENDORIBONUCLEASE MAZF-RELATED"/>
    <property type="match status" value="1"/>
</dbReference>
<evidence type="ECO:0000313" key="4">
    <source>
        <dbReference type="EMBL" id="MBC5787079.1"/>
    </source>
</evidence>
<proteinExistence type="inferred from homology"/>
<dbReference type="Gene3D" id="2.30.30.110">
    <property type="match status" value="1"/>
</dbReference>
<dbReference type="Pfam" id="PF02452">
    <property type="entry name" value="PemK_toxin"/>
    <property type="match status" value="1"/>
</dbReference>
<keyword evidence="5" id="KW-1185">Reference proteome</keyword>
<name>A0ABR7IPT8_9CLOT</name>
<dbReference type="PIRSF" id="PIRSF033490">
    <property type="entry name" value="MazF"/>
    <property type="match status" value="1"/>
</dbReference>
<dbReference type="Proteomes" id="UP000649151">
    <property type="component" value="Unassembled WGS sequence"/>
</dbReference>
<sequence length="116" mass="13098">MIKEVKRGEIYFADLEPTRGSEQGGCRPVLIIQNDKGNHYSPTTIIAAITSRRGSHLATHVYIPKGHLNRKSFVMLEQIRTVDKMRLINLMSTLDEHTMKKVEEALLISIGLLPSE</sequence>